<dbReference type="Proteomes" id="UP000663834">
    <property type="component" value="Unassembled WGS sequence"/>
</dbReference>
<proteinExistence type="predicted"/>
<gene>
    <name evidence="3" type="ORF">BYL167_LOCUS50798</name>
    <name evidence="1" type="ORF">CJN711_LOCUS26173</name>
    <name evidence="4" type="ORF">GIL414_LOCUS59575</name>
    <name evidence="2" type="ORF">KQP761_LOCUS26600</name>
</gene>
<dbReference type="EMBL" id="CAJOBJ010225927">
    <property type="protein sequence ID" value="CAF5043825.1"/>
    <property type="molecule type" value="Genomic_DNA"/>
</dbReference>
<evidence type="ECO:0000313" key="4">
    <source>
        <dbReference type="EMBL" id="CAF5043825.1"/>
    </source>
</evidence>
<evidence type="ECO:0000313" key="1">
    <source>
        <dbReference type="EMBL" id="CAF1481201.1"/>
    </source>
</evidence>
<feature type="non-terminal residue" evidence="1">
    <location>
        <position position="78"/>
    </location>
</feature>
<evidence type="ECO:0000313" key="2">
    <source>
        <dbReference type="EMBL" id="CAF1633280.1"/>
    </source>
</evidence>
<comment type="caution">
    <text evidence="1">The sequence shown here is derived from an EMBL/GenBank/DDBJ whole genome shotgun (WGS) entry which is preliminary data.</text>
</comment>
<reference evidence="1" key="1">
    <citation type="submission" date="2021-02" db="EMBL/GenBank/DDBJ databases">
        <authorList>
            <person name="Nowell W R."/>
        </authorList>
    </citation>
    <scope>NUCLEOTIDE SEQUENCE</scope>
</reference>
<dbReference type="Proteomes" id="UP000681967">
    <property type="component" value="Unassembled WGS sequence"/>
</dbReference>
<dbReference type="Proteomes" id="UP000681720">
    <property type="component" value="Unassembled WGS sequence"/>
</dbReference>
<sequence>TESISKQQINDSDLVLQGLEDKCDYKIVFLDCNAMTTTTTTTTIEMTSVSDVYTETSFAPTILTDATSEIPLPALATW</sequence>
<dbReference type="EMBL" id="CAJNOV010012318">
    <property type="protein sequence ID" value="CAF1481201.1"/>
    <property type="molecule type" value="Genomic_DNA"/>
</dbReference>
<accession>A0A815RQF9</accession>
<evidence type="ECO:0000313" key="5">
    <source>
        <dbReference type="Proteomes" id="UP000663855"/>
    </source>
</evidence>
<feature type="non-terminal residue" evidence="1">
    <location>
        <position position="1"/>
    </location>
</feature>
<dbReference type="AlphaFoldDB" id="A0A815RQF9"/>
<dbReference type="EMBL" id="CAJNOW010014533">
    <property type="protein sequence ID" value="CAF1633280.1"/>
    <property type="molecule type" value="Genomic_DNA"/>
</dbReference>
<protein>
    <submittedName>
        <fullName evidence="1">Uncharacterized protein</fullName>
    </submittedName>
</protein>
<name>A0A815RQF9_9BILA</name>
<evidence type="ECO:0000313" key="3">
    <source>
        <dbReference type="EMBL" id="CAF4866888.1"/>
    </source>
</evidence>
<dbReference type="EMBL" id="CAJOBH010157354">
    <property type="protein sequence ID" value="CAF4866888.1"/>
    <property type="molecule type" value="Genomic_DNA"/>
</dbReference>
<organism evidence="1 5">
    <name type="scientific">Rotaria magnacalcarata</name>
    <dbReference type="NCBI Taxonomy" id="392030"/>
    <lineage>
        <taxon>Eukaryota</taxon>
        <taxon>Metazoa</taxon>
        <taxon>Spiralia</taxon>
        <taxon>Gnathifera</taxon>
        <taxon>Rotifera</taxon>
        <taxon>Eurotatoria</taxon>
        <taxon>Bdelloidea</taxon>
        <taxon>Philodinida</taxon>
        <taxon>Philodinidae</taxon>
        <taxon>Rotaria</taxon>
    </lineage>
</organism>
<dbReference type="Proteomes" id="UP000663855">
    <property type="component" value="Unassembled WGS sequence"/>
</dbReference>